<dbReference type="InterPro" id="IPR023214">
    <property type="entry name" value="HAD_sf"/>
</dbReference>
<dbReference type="PANTHER" id="PTHR43481:SF4">
    <property type="entry name" value="GLYCEROL-1-PHOSPHATE PHOSPHOHYDROLASE 1-RELATED"/>
    <property type="match status" value="1"/>
</dbReference>
<gene>
    <name evidence="6" type="ORF">bsdcttw_34720</name>
</gene>
<dbReference type="GO" id="GO:0050308">
    <property type="term" value="F:sugar-phosphatase activity"/>
    <property type="evidence" value="ECO:0007669"/>
    <property type="project" value="TreeGrafter"/>
</dbReference>
<sequence length="222" mass="24677">MTVVLEMIRGVIFDLDGVLVSTDEMHFKAWKMLAEELGIDKFTKEDNKKQKGVSRMESLEVVLSKGSKIYTAAEKEELAERKNNYYKDLLTELDESAILPGVVECLKMLREKGILIGIGSVSKNAPLILTKTGLMEYVDKVSCGLDITKSKPDPEVFEVAANKLELKYEECLVVEDSFAGIVAGRAAHMKTLGVGSEHEQLRADYEATGLDADIAWEKILEE</sequence>
<keyword evidence="7" id="KW-1185">Reference proteome</keyword>
<dbReference type="EMBL" id="AP023368">
    <property type="protein sequence ID" value="BCK00432.1"/>
    <property type="molecule type" value="Genomic_DNA"/>
</dbReference>
<dbReference type="GO" id="GO:0005975">
    <property type="term" value="P:carbohydrate metabolic process"/>
    <property type="evidence" value="ECO:0007669"/>
    <property type="project" value="InterPro"/>
</dbReference>
<dbReference type="InterPro" id="IPR006439">
    <property type="entry name" value="HAD-SF_hydro_IA"/>
</dbReference>
<evidence type="ECO:0000313" key="7">
    <source>
        <dbReference type="Proteomes" id="UP000515703"/>
    </source>
</evidence>
<dbReference type="SUPFAM" id="SSF56784">
    <property type="entry name" value="HAD-like"/>
    <property type="match status" value="1"/>
</dbReference>
<dbReference type="GO" id="GO:0000287">
    <property type="term" value="F:magnesium ion binding"/>
    <property type="evidence" value="ECO:0007669"/>
    <property type="project" value="InterPro"/>
</dbReference>
<dbReference type="InterPro" id="IPR023198">
    <property type="entry name" value="PGP-like_dom2"/>
</dbReference>
<reference evidence="6 7" key="1">
    <citation type="submission" date="2020-08" db="EMBL/GenBank/DDBJ databases">
        <title>Draft genome sequencing of an Anaerocolumna strain isolated from anoxic soil subjected to BSD treatment.</title>
        <authorList>
            <person name="Uek A."/>
            <person name="Tonouchi A."/>
        </authorList>
    </citation>
    <scope>NUCLEOTIDE SEQUENCE [LARGE SCALE GENOMIC DNA]</scope>
    <source>
        <strain evidence="6 7">CTTW</strain>
    </source>
</reference>
<feature type="binding site" evidence="3">
    <location>
        <position position="30"/>
    </location>
    <ligand>
        <name>substrate</name>
    </ligand>
</feature>
<dbReference type="PRINTS" id="PR00413">
    <property type="entry name" value="HADHALOGNASE"/>
</dbReference>
<dbReference type="NCBIfam" id="TIGR02009">
    <property type="entry name" value="PGMB-YQAB-SF"/>
    <property type="match status" value="1"/>
</dbReference>
<name>A0A7I8DT69_9FIRM</name>
<dbReference type="Gene3D" id="1.10.150.240">
    <property type="entry name" value="Putative phosphatase, domain 2"/>
    <property type="match status" value="1"/>
</dbReference>
<dbReference type="GO" id="GO:0008801">
    <property type="term" value="F:beta-phosphoglucomutase activity"/>
    <property type="evidence" value="ECO:0007669"/>
    <property type="project" value="InterPro"/>
</dbReference>
<dbReference type="InterPro" id="IPR041492">
    <property type="entry name" value="HAD_2"/>
</dbReference>
<feature type="active site" description="Proton donor/acceptor" evidence="2">
    <location>
        <position position="16"/>
    </location>
</feature>
<dbReference type="RefSeq" id="WP_225903692.1">
    <property type="nucleotide sequence ID" value="NZ_AP023368.1"/>
</dbReference>
<evidence type="ECO:0000256" key="2">
    <source>
        <dbReference type="PIRSR" id="PIRSR610972-1"/>
    </source>
</evidence>
<feature type="binding site" evidence="3">
    <location>
        <begin position="120"/>
        <end position="124"/>
    </location>
    <ligand>
        <name>substrate</name>
    </ligand>
</feature>
<proteinExistence type="inferred from homology"/>
<feature type="site" description="Important for catalytic activity and assists the phosphoryl transfer reaction to Asp8 by balancing charge and orienting the reacting groups" evidence="5">
    <location>
        <position position="120"/>
    </location>
</feature>
<feature type="binding site" evidence="3">
    <location>
        <position position="151"/>
    </location>
    <ligand>
        <name>substrate</name>
    </ligand>
</feature>
<protein>
    <submittedName>
        <fullName evidence="6">Beta-phosphoglucomutase</fullName>
    </submittedName>
</protein>
<dbReference type="InterPro" id="IPR010972">
    <property type="entry name" value="Beta-PGM"/>
</dbReference>
<dbReference type="InterPro" id="IPR051806">
    <property type="entry name" value="HAD-like_SPP"/>
</dbReference>
<dbReference type="Proteomes" id="UP000515703">
    <property type="component" value="Chromosome"/>
</dbReference>
<dbReference type="AlphaFoldDB" id="A0A7I8DT69"/>
<feature type="active site" description="Nucleophile" evidence="2">
    <location>
        <position position="14"/>
    </location>
</feature>
<feature type="binding site" evidence="4">
    <location>
        <position position="175"/>
    </location>
    <ligand>
        <name>Mg(2+)</name>
        <dbReference type="ChEBI" id="CHEBI:18420"/>
    </ligand>
</feature>
<dbReference type="SFLD" id="SFLDG01135">
    <property type="entry name" value="C1.5.6:_HAD__Beta-PGM__Phospha"/>
    <property type="match status" value="1"/>
</dbReference>
<dbReference type="NCBIfam" id="TIGR01509">
    <property type="entry name" value="HAD-SF-IA-v3"/>
    <property type="match status" value="1"/>
</dbReference>
<dbReference type="InterPro" id="IPR010976">
    <property type="entry name" value="B-phosphoglucomutase_hydrolase"/>
</dbReference>
<feature type="binding site" evidence="3">
    <location>
        <begin position="14"/>
        <end position="16"/>
    </location>
    <ligand>
        <name>substrate</name>
    </ligand>
</feature>
<feature type="binding site" evidence="3">
    <location>
        <position position="82"/>
    </location>
    <ligand>
        <name>substrate</name>
    </ligand>
</feature>
<dbReference type="CDD" id="cd02598">
    <property type="entry name" value="HAD_BPGM"/>
    <property type="match status" value="1"/>
</dbReference>
<dbReference type="InterPro" id="IPR036412">
    <property type="entry name" value="HAD-like_sf"/>
</dbReference>
<comment type="cofactor">
    <cofactor evidence="4">
        <name>Mg(2+)</name>
        <dbReference type="ChEBI" id="CHEBI:18420"/>
    </cofactor>
    <text evidence="4">Binds 2 magnesium ions per subunit.</text>
</comment>
<organism evidence="6 7">
    <name type="scientific">Anaerocolumna chitinilytica</name>
    <dbReference type="NCBI Taxonomy" id="1727145"/>
    <lineage>
        <taxon>Bacteria</taxon>
        <taxon>Bacillati</taxon>
        <taxon>Bacillota</taxon>
        <taxon>Clostridia</taxon>
        <taxon>Lachnospirales</taxon>
        <taxon>Lachnospiraceae</taxon>
        <taxon>Anaerocolumna</taxon>
    </lineage>
</organism>
<evidence type="ECO:0000256" key="5">
    <source>
        <dbReference type="PIRSR" id="PIRSR610972-4"/>
    </source>
</evidence>
<feature type="binding site" evidence="4">
    <location>
        <position position="176"/>
    </location>
    <ligand>
        <name>Mg(2+)</name>
        <dbReference type="ChEBI" id="CHEBI:18420"/>
    </ligand>
</feature>
<dbReference type="Pfam" id="PF13419">
    <property type="entry name" value="HAD_2"/>
    <property type="match status" value="1"/>
</dbReference>
<dbReference type="SFLD" id="SFLDS00003">
    <property type="entry name" value="Haloacid_Dehalogenase"/>
    <property type="match status" value="1"/>
</dbReference>
<evidence type="ECO:0000313" key="6">
    <source>
        <dbReference type="EMBL" id="BCK00432.1"/>
    </source>
</evidence>
<feature type="binding site" evidence="4">
    <location>
        <position position="16"/>
    </location>
    <ligand>
        <name>Mg(2+)</name>
        <dbReference type="ChEBI" id="CHEBI:18420"/>
    </ligand>
</feature>
<dbReference type="KEGG" id="acht:bsdcttw_34720"/>
<dbReference type="NCBIfam" id="TIGR01990">
    <property type="entry name" value="bPGM"/>
    <property type="match status" value="1"/>
</dbReference>
<evidence type="ECO:0000256" key="1">
    <source>
        <dbReference type="ARBA" id="ARBA00006171"/>
    </source>
</evidence>
<keyword evidence="4" id="KW-0460">Magnesium</keyword>
<dbReference type="Gene3D" id="3.40.50.1000">
    <property type="entry name" value="HAD superfamily/HAD-like"/>
    <property type="match status" value="1"/>
</dbReference>
<keyword evidence="4" id="KW-0479">Metal-binding</keyword>
<feature type="binding site" evidence="3">
    <location>
        <position position="58"/>
    </location>
    <ligand>
        <name>substrate</name>
    </ligand>
</feature>
<dbReference type="PANTHER" id="PTHR43481">
    <property type="entry name" value="FRUCTOSE-1-PHOSPHATE PHOSPHATASE"/>
    <property type="match status" value="1"/>
</dbReference>
<accession>A0A7I8DT69</accession>
<feature type="binding site" evidence="4">
    <location>
        <position position="14"/>
    </location>
    <ligand>
        <name>Mg(2+)</name>
        <dbReference type="ChEBI" id="CHEBI:18420"/>
    </ligand>
</feature>
<evidence type="ECO:0000256" key="3">
    <source>
        <dbReference type="PIRSR" id="PIRSR610972-2"/>
    </source>
</evidence>
<dbReference type="SFLD" id="SFLDG01129">
    <property type="entry name" value="C1.5:_HAD__Beta-PGM__Phosphata"/>
    <property type="match status" value="1"/>
</dbReference>
<reference evidence="6 7" key="2">
    <citation type="submission" date="2020-08" db="EMBL/GenBank/DDBJ databases">
        <authorList>
            <person name="Ueki A."/>
            <person name="Tonouchi A."/>
        </authorList>
    </citation>
    <scope>NUCLEOTIDE SEQUENCE [LARGE SCALE GENOMIC DNA]</scope>
    <source>
        <strain evidence="6 7">CTTW</strain>
    </source>
</reference>
<feature type="site" description="Important for catalytic activity and assists the phosphoryl transfer reaction to Asp8 by balancing charge and orienting the reacting groups" evidence="5">
    <location>
        <position position="151"/>
    </location>
</feature>
<evidence type="ECO:0000256" key="4">
    <source>
        <dbReference type="PIRSR" id="PIRSR610972-3"/>
    </source>
</evidence>
<comment type="similarity">
    <text evidence="1">Belongs to the HAD-like hydrolase superfamily. CbbY/CbbZ/Gph/YieH family.</text>
</comment>